<proteinExistence type="predicted"/>
<name>A0A2H9T7S4_9ZZZZ</name>
<sequence>MNTVTTFAHTASDPTAKHTTDIARDWHSMADYTRHIYHQLHHCLVYSWLAEGHIKLHRHIVQEQFFLYTEYRDKVHASQYTMFSFSTLQEALTFQTEQLAYTKLSHIDPDMTQQYPIPGNNTYEP</sequence>
<dbReference type="EMBL" id="NSIT01000082">
    <property type="protein sequence ID" value="PJE79263.1"/>
    <property type="molecule type" value="Genomic_DNA"/>
</dbReference>
<accession>A0A2H9T7S4</accession>
<organism evidence="1">
    <name type="scientific">invertebrate metagenome</name>
    <dbReference type="NCBI Taxonomy" id="1711999"/>
    <lineage>
        <taxon>unclassified sequences</taxon>
        <taxon>metagenomes</taxon>
        <taxon>organismal metagenomes</taxon>
    </lineage>
</organism>
<evidence type="ECO:0000313" key="1">
    <source>
        <dbReference type="EMBL" id="PJE79263.1"/>
    </source>
</evidence>
<reference evidence="1" key="1">
    <citation type="journal article" date="2017" name="Appl. Environ. Microbiol.">
        <title>Molecular characterization of an Endozoicomonas-like organism causing infection in king scallop Pecten maximus L.</title>
        <authorList>
            <person name="Cano I."/>
            <person name="van Aerle R."/>
            <person name="Ross S."/>
            <person name="Verner-Jeffreys D.W."/>
            <person name="Paley R.K."/>
            <person name="Rimmer G."/>
            <person name="Ryder D."/>
            <person name="Hooper P."/>
            <person name="Stone D."/>
            <person name="Feist S.W."/>
        </authorList>
    </citation>
    <scope>NUCLEOTIDE SEQUENCE</scope>
</reference>
<protein>
    <submittedName>
        <fullName evidence="1">Uncharacterized protein</fullName>
    </submittedName>
</protein>
<comment type="caution">
    <text evidence="1">The sequence shown here is derived from an EMBL/GenBank/DDBJ whole genome shotgun (WGS) entry which is preliminary data.</text>
</comment>
<dbReference type="AlphaFoldDB" id="A0A2H9T7S4"/>
<gene>
    <name evidence="1" type="ORF">CI610_01776</name>
</gene>